<dbReference type="SUPFAM" id="SSF53756">
    <property type="entry name" value="UDP-Glycosyltransferase/glycogen phosphorylase"/>
    <property type="match status" value="2"/>
</dbReference>
<comment type="similarity">
    <text evidence="1">Belongs to the UDP-glycosyltransferase family.</text>
</comment>
<evidence type="ECO:0000256" key="2">
    <source>
        <dbReference type="ARBA" id="ARBA00022676"/>
    </source>
</evidence>
<proteinExistence type="inferred from homology"/>
<dbReference type="OrthoDB" id="5835829at2759"/>
<dbReference type="InterPro" id="IPR002213">
    <property type="entry name" value="UDP_glucos_trans"/>
</dbReference>
<dbReference type="AlphaFoldDB" id="A0A7R8WDX5"/>
<protein>
    <submittedName>
        <fullName evidence="4">Uncharacterized protein</fullName>
    </submittedName>
</protein>
<name>A0A7R8WDX5_9CRUS</name>
<dbReference type="EMBL" id="OB661934">
    <property type="protein sequence ID" value="CAD7229202.1"/>
    <property type="molecule type" value="Genomic_DNA"/>
</dbReference>
<evidence type="ECO:0000256" key="1">
    <source>
        <dbReference type="ARBA" id="ARBA00009995"/>
    </source>
</evidence>
<sequence length="836" mass="95142">MNGFSFCALFLLCVLSVEWCYADRVLVLLPWGRKSHRKLFAALANGLAEKGHDVVMFSPFGPDPNQKFVEYTVPEIGKVLEHSGRLMWQQYGDSDHLSSHELLTGLVYETGIALEHFLNMKEVRELISGKIKIDTVILSVFFMDALLPLMEILKAPFIYLDTSHLFPHMNLAVGFEPPPSFNPMIFTTFSDRMSFWERLQNILYIIHAYWHYHYIALPFGTELADRYFPGHSPLWDIHRNVSVLFTNTHPSIDAVKPTLPDTIEVGGLHCIRAKPVPKTQAGAESLQSCDFVKNRVRPSSLPRLHWSCAGRGHQVTFFTGVDPRRASPGVKEVVFEPGKQLIERVGEAHWSQKGDAYSPITLIKALVNSSREACEQFISWPLFKAYWESPHEKPDLVILTTFMQDCLLIVPHKLNVTFMYISMHNTMFPSLRFNLGLLPSPSFVPYPLLPFSDDMSFFQRVVNHLVYGIMELTWSFIYTSWTDDFLTRKNGGRPITVAHIQKEASLILIQSNPVTDRPRPRLPHMVSVGPVHCRPAEPVPKDGAGLALEWGSLTEEKLVNSIKRVLEEPSKFDVVDSSFRENLARRSAIMKDQPETPLERAVFWTEYVIRHKGAPHLRSAARDLTWYQYHSVDVWGFLISCLVLIILLELWILRTCFRLMCKSGGNSGAKKSQISKVNPKRRHSASNIHIHEEKEGRRHCPIRQKEGACGNGATAAPTVPLQLVQRYREHDQVPVCCGDVQAVQHGITKQRRGREGVHVRLHNPDCQEEQAVSPTFRTIDIPQTKLMEMKKLQVFFTALAAPLVQFPCFRKVMCFLTAHHKVLSCQVLNSSGSFLE</sequence>
<evidence type="ECO:0000313" key="4">
    <source>
        <dbReference type="EMBL" id="CAD7229202.1"/>
    </source>
</evidence>
<gene>
    <name evidence="4" type="ORF">CTOB1V02_LOCUS7075</name>
</gene>
<keyword evidence="3" id="KW-0808">Transferase</keyword>
<dbReference type="GO" id="GO:0008194">
    <property type="term" value="F:UDP-glycosyltransferase activity"/>
    <property type="evidence" value="ECO:0007669"/>
    <property type="project" value="InterPro"/>
</dbReference>
<dbReference type="InterPro" id="IPR050271">
    <property type="entry name" value="UDP-glycosyltransferase"/>
</dbReference>
<dbReference type="PANTHER" id="PTHR48043:SF145">
    <property type="entry name" value="FI06409P-RELATED"/>
    <property type="match status" value="1"/>
</dbReference>
<keyword evidence="2" id="KW-0328">Glycosyltransferase</keyword>
<dbReference type="Pfam" id="PF00201">
    <property type="entry name" value="UDPGT"/>
    <property type="match status" value="2"/>
</dbReference>
<reference evidence="4" key="1">
    <citation type="submission" date="2020-11" db="EMBL/GenBank/DDBJ databases">
        <authorList>
            <person name="Tran Van P."/>
        </authorList>
    </citation>
    <scope>NUCLEOTIDE SEQUENCE</scope>
</reference>
<organism evidence="4">
    <name type="scientific">Cyprideis torosa</name>
    <dbReference type="NCBI Taxonomy" id="163714"/>
    <lineage>
        <taxon>Eukaryota</taxon>
        <taxon>Metazoa</taxon>
        <taxon>Ecdysozoa</taxon>
        <taxon>Arthropoda</taxon>
        <taxon>Crustacea</taxon>
        <taxon>Oligostraca</taxon>
        <taxon>Ostracoda</taxon>
        <taxon>Podocopa</taxon>
        <taxon>Podocopida</taxon>
        <taxon>Cytherocopina</taxon>
        <taxon>Cytheroidea</taxon>
        <taxon>Cytherideidae</taxon>
        <taxon>Cyprideis</taxon>
    </lineage>
</organism>
<accession>A0A7R8WDX5</accession>
<dbReference type="PANTHER" id="PTHR48043">
    <property type="entry name" value="EG:EG0003.4 PROTEIN-RELATED"/>
    <property type="match status" value="1"/>
</dbReference>
<evidence type="ECO:0000256" key="3">
    <source>
        <dbReference type="ARBA" id="ARBA00022679"/>
    </source>
</evidence>